<comment type="caution">
    <text evidence="1">The sequence shown here is derived from an EMBL/GenBank/DDBJ whole genome shotgun (WGS) entry which is preliminary data.</text>
</comment>
<gene>
    <name evidence="1" type="ORF">PF021_00520</name>
</gene>
<organism evidence="1 2">
    <name type="scientific">Helicobacter ibis</name>
    <dbReference type="NCBI Taxonomy" id="2962633"/>
    <lineage>
        <taxon>Bacteria</taxon>
        <taxon>Pseudomonadati</taxon>
        <taxon>Campylobacterota</taxon>
        <taxon>Epsilonproteobacteria</taxon>
        <taxon>Campylobacterales</taxon>
        <taxon>Helicobacteraceae</taxon>
        <taxon>Helicobacter</taxon>
    </lineage>
</organism>
<evidence type="ECO:0000313" key="2">
    <source>
        <dbReference type="Proteomes" id="UP001210261"/>
    </source>
</evidence>
<evidence type="ECO:0008006" key="3">
    <source>
        <dbReference type="Google" id="ProtNLM"/>
    </source>
</evidence>
<reference evidence="1 2" key="1">
    <citation type="submission" date="2023-01" db="EMBL/GenBank/DDBJ databases">
        <title>Description of Helicobacter ibis sp. nov. isolated from faecal droppings of black-faced ibis (Theristicus melanopis).</title>
        <authorList>
            <person name="Lopez-Cantillo M."/>
            <person name="Vidal-Veuthey B."/>
            <person name="Mella A."/>
            <person name="De La Haba R."/>
            <person name="Collado L."/>
        </authorList>
    </citation>
    <scope>NUCLEOTIDE SEQUENCE [LARGE SCALE GENOMIC DNA]</scope>
    <source>
        <strain evidence="1 2">A82</strain>
    </source>
</reference>
<name>A0ABT4VDN3_9HELI</name>
<sequence>MQEGAENAIYYAPNRRILNVALGRTSGVKPKLGKQVESDSDKKWYEAELIIKTTKNNLTNDVKPLYKAANDM</sequence>
<protein>
    <recommendedName>
        <fullName evidence="3">DUF3519 domain-containing protein</fullName>
    </recommendedName>
</protein>
<dbReference type="EMBL" id="JAQHXR010000001">
    <property type="protein sequence ID" value="MDA3968156.1"/>
    <property type="molecule type" value="Genomic_DNA"/>
</dbReference>
<keyword evidence="2" id="KW-1185">Reference proteome</keyword>
<dbReference type="Proteomes" id="UP001210261">
    <property type="component" value="Unassembled WGS sequence"/>
</dbReference>
<accession>A0ABT4VDN3</accession>
<proteinExistence type="predicted"/>
<dbReference type="RefSeq" id="WP_271020453.1">
    <property type="nucleotide sequence ID" value="NZ_JAQHXR010000001.1"/>
</dbReference>
<evidence type="ECO:0000313" key="1">
    <source>
        <dbReference type="EMBL" id="MDA3968156.1"/>
    </source>
</evidence>